<dbReference type="AlphaFoldDB" id="A0AAE3GB14"/>
<gene>
    <name evidence="1" type="ORF">LX83_001836</name>
</gene>
<comment type="caution">
    <text evidence="1">The sequence shown here is derived from an EMBL/GenBank/DDBJ whole genome shotgun (WGS) entry which is preliminary data.</text>
</comment>
<organism evidence="1 2">
    <name type="scientific">Goodfellowiella coeruleoviolacea</name>
    <dbReference type="NCBI Taxonomy" id="334858"/>
    <lineage>
        <taxon>Bacteria</taxon>
        <taxon>Bacillati</taxon>
        <taxon>Actinomycetota</taxon>
        <taxon>Actinomycetes</taxon>
        <taxon>Pseudonocardiales</taxon>
        <taxon>Pseudonocardiaceae</taxon>
        <taxon>Goodfellowiella</taxon>
    </lineage>
</organism>
<dbReference type="EMBL" id="JAMTCK010000004">
    <property type="protein sequence ID" value="MCP2164987.1"/>
    <property type="molecule type" value="Genomic_DNA"/>
</dbReference>
<evidence type="ECO:0000313" key="2">
    <source>
        <dbReference type="Proteomes" id="UP001206128"/>
    </source>
</evidence>
<keyword evidence="2" id="KW-1185">Reference proteome</keyword>
<protein>
    <submittedName>
        <fullName evidence="1">Uncharacterized protein</fullName>
    </submittedName>
</protein>
<evidence type="ECO:0000313" key="1">
    <source>
        <dbReference type="EMBL" id="MCP2164987.1"/>
    </source>
</evidence>
<dbReference type="RefSeq" id="WP_253769373.1">
    <property type="nucleotide sequence ID" value="NZ_JAMTCK010000004.1"/>
</dbReference>
<dbReference type="Proteomes" id="UP001206128">
    <property type="component" value="Unassembled WGS sequence"/>
</dbReference>
<sequence>MIVLILIAAVVAAVVVFVNTLSTDAREADSTPTLGTAKAATTGSADPAQEAEQHILSQKITSQTIDYGTTGVFDACAVLPLSVLEANGIKPYPHGLLNHQYIEKSVSGDRATVRDSAHDITTCSYLVPGSGTSADGTDAGRTGLFSLDIKQTPFNRVFTFDLASRDGDTTRSAAGLTVYLRGDGNRLEARTGNENVFVRLAAHDVNTEYGGVDIKTVFNKIVDEVAANLAKGPTQQARFTNGGSYSGVPSACEWFTADVFTQATGAPDSGWVRETSSHDETWVAEFDGTNSFQISQECSRSAPDVVNNRDSDSYLKVRFEVYRDETAATHADYNYCDPSSPTIALTGKPVPASEKVGDGAACVSVIGSPEYHFRVGRVAVSMGPAKWVGDDLTKIATALTPAAKKLATTLPN</sequence>
<accession>A0AAE3GB14</accession>
<reference evidence="1" key="1">
    <citation type="submission" date="2022-06" db="EMBL/GenBank/DDBJ databases">
        <title>Genomic Encyclopedia of Archaeal and Bacterial Type Strains, Phase II (KMG-II): from individual species to whole genera.</title>
        <authorList>
            <person name="Goeker M."/>
        </authorList>
    </citation>
    <scope>NUCLEOTIDE SEQUENCE</scope>
    <source>
        <strain evidence="1">DSM 43935</strain>
    </source>
</reference>
<proteinExistence type="predicted"/>
<name>A0AAE3GB14_9PSEU</name>